<evidence type="ECO:0000313" key="7">
    <source>
        <dbReference type="Proteomes" id="UP000228750"/>
    </source>
</evidence>
<proteinExistence type="predicted"/>
<evidence type="ECO:0000259" key="5">
    <source>
        <dbReference type="Pfam" id="PF01370"/>
    </source>
</evidence>
<evidence type="ECO:0000256" key="3">
    <source>
        <dbReference type="ARBA" id="ARBA00023027"/>
    </source>
</evidence>
<accession>A0A2M7V373</accession>
<keyword evidence="3" id="KW-0520">NAD</keyword>
<feature type="domain" description="NAD-dependent epimerase/dehydratase" evidence="5">
    <location>
        <begin position="30"/>
        <end position="276"/>
    </location>
</feature>
<reference evidence="7" key="1">
    <citation type="submission" date="2017-09" db="EMBL/GenBank/DDBJ databases">
        <title>Depth-based differentiation of microbial function through sediment-hosted aquifers and enrichment of novel symbionts in the deep terrestrial subsurface.</title>
        <authorList>
            <person name="Probst A.J."/>
            <person name="Ladd B."/>
            <person name="Jarett J.K."/>
            <person name="Geller-Mcgrath D.E."/>
            <person name="Sieber C.M.K."/>
            <person name="Emerson J.B."/>
            <person name="Anantharaman K."/>
            <person name="Thomas B.C."/>
            <person name="Malmstrom R."/>
            <person name="Stieglmeier M."/>
            <person name="Klingl A."/>
            <person name="Woyke T."/>
            <person name="Ryan C.M."/>
            <person name="Banfield J.F."/>
        </authorList>
    </citation>
    <scope>NUCLEOTIDE SEQUENCE [LARGE SCALE GENOMIC DNA]</scope>
</reference>
<keyword evidence="4" id="KW-0456">Lyase</keyword>
<dbReference type="Proteomes" id="UP000228750">
    <property type="component" value="Unassembled WGS sequence"/>
</dbReference>
<protein>
    <submittedName>
        <fullName evidence="6">UDP-glucuronate decarboxylase</fullName>
    </submittedName>
</protein>
<dbReference type="EMBL" id="PFPJ01000064">
    <property type="protein sequence ID" value="PIZ92926.1"/>
    <property type="molecule type" value="Genomic_DNA"/>
</dbReference>
<dbReference type="AlphaFoldDB" id="A0A2M7V373"/>
<evidence type="ECO:0000313" key="6">
    <source>
        <dbReference type="EMBL" id="PIZ92926.1"/>
    </source>
</evidence>
<evidence type="ECO:0000256" key="4">
    <source>
        <dbReference type="ARBA" id="ARBA00023239"/>
    </source>
</evidence>
<dbReference type="GO" id="GO:0048040">
    <property type="term" value="F:UDP-glucuronate decarboxylase activity"/>
    <property type="evidence" value="ECO:0007669"/>
    <property type="project" value="TreeGrafter"/>
</dbReference>
<dbReference type="GO" id="GO:0042732">
    <property type="term" value="P:D-xylose metabolic process"/>
    <property type="evidence" value="ECO:0007669"/>
    <property type="project" value="InterPro"/>
</dbReference>
<comment type="caution">
    <text evidence="6">The sequence shown here is derived from an EMBL/GenBank/DDBJ whole genome shotgun (WGS) entry which is preliminary data.</text>
</comment>
<keyword evidence="2" id="KW-0210">Decarboxylase</keyword>
<evidence type="ECO:0000256" key="2">
    <source>
        <dbReference type="ARBA" id="ARBA00022793"/>
    </source>
</evidence>
<dbReference type="GO" id="GO:0070403">
    <property type="term" value="F:NAD+ binding"/>
    <property type="evidence" value="ECO:0007669"/>
    <property type="project" value="InterPro"/>
</dbReference>
<dbReference type="InterPro" id="IPR036291">
    <property type="entry name" value="NAD(P)-bd_dom_sf"/>
</dbReference>
<sequence length="352" mass="39822">MIDPKHIHEKDFEFIVNQPLPWKNLEGKVVLVTGASGMIASRMVEVLLYLNKKVFTKKSTIYAVVRDKGKALQRFDQYVNDEHLNIIVGDVSQPLSFDKKVDVIIHAASQASPIYFGKDPVGTLLPNVVGTYHLLELARRDSVDSFLFISSGEVYGEVTDEQVPIKETTFGYIDINNLRACYSESKRMGETMCVSWFHQFGVPVKIVRPFHIYGYGLKPHDGRVFGDFIFDIVNRRDIVMKSDGQVKRSFCYLADAVAGFFTVLLKGELCSVYNVGNDTTVITIIDLANRLVTLFPERDLKVIKKERILSKGYLQSSVISTYPDITKIKQLGWKPVFSIEEGFTRAIESIES</sequence>
<evidence type="ECO:0000256" key="1">
    <source>
        <dbReference type="ARBA" id="ARBA00001911"/>
    </source>
</evidence>
<dbReference type="Gene3D" id="3.40.50.720">
    <property type="entry name" value="NAD(P)-binding Rossmann-like Domain"/>
    <property type="match status" value="1"/>
</dbReference>
<dbReference type="InterPro" id="IPR001509">
    <property type="entry name" value="Epimerase_deHydtase"/>
</dbReference>
<gene>
    <name evidence="6" type="ORF">COX82_03610</name>
</gene>
<dbReference type="SUPFAM" id="SSF51735">
    <property type="entry name" value="NAD(P)-binding Rossmann-fold domains"/>
    <property type="match status" value="1"/>
</dbReference>
<dbReference type="PANTHER" id="PTHR43078:SF7">
    <property type="entry name" value="UDP-GLUCURONATE DECARBOXYLASE"/>
    <property type="match status" value="1"/>
</dbReference>
<dbReference type="GO" id="GO:0005737">
    <property type="term" value="C:cytoplasm"/>
    <property type="evidence" value="ECO:0007669"/>
    <property type="project" value="TreeGrafter"/>
</dbReference>
<organism evidence="6 7">
    <name type="scientific">Candidatus Magasanikbacteria bacterium CG_4_10_14_0_2_um_filter_41_10</name>
    <dbReference type="NCBI Taxonomy" id="1974638"/>
    <lineage>
        <taxon>Bacteria</taxon>
        <taxon>Candidatus Magasanikiibacteriota</taxon>
    </lineage>
</organism>
<dbReference type="Pfam" id="PF01370">
    <property type="entry name" value="Epimerase"/>
    <property type="match status" value="1"/>
</dbReference>
<name>A0A2M7V373_9BACT</name>
<comment type="cofactor">
    <cofactor evidence="1">
        <name>NAD(+)</name>
        <dbReference type="ChEBI" id="CHEBI:57540"/>
    </cofactor>
</comment>
<dbReference type="InterPro" id="IPR044516">
    <property type="entry name" value="UXS-like"/>
</dbReference>
<dbReference type="PANTHER" id="PTHR43078">
    <property type="entry name" value="UDP-GLUCURONIC ACID DECARBOXYLASE-RELATED"/>
    <property type="match status" value="1"/>
</dbReference>